<dbReference type="InterPro" id="IPR050194">
    <property type="entry name" value="Glycosyltransferase_grp1"/>
</dbReference>
<dbReference type="Pfam" id="PF13439">
    <property type="entry name" value="Glyco_transf_4"/>
    <property type="match status" value="1"/>
</dbReference>
<keyword evidence="2" id="KW-0808">Transferase</keyword>
<dbReference type="Proteomes" id="UP000326029">
    <property type="component" value="Chromosome"/>
</dbReference>
<dbReference type="GO" id="GO:1901137">
    <property type="term" value="P:carbohydrate derivative biosynthetic process"/>
    <property type="evidence" value="ECO:0007669"/>
    <property type="project" value="UniProtKB-ARBA"/>
</dbReference>
<reference evidence="4 7" key="1">
    <citation type="journal article" date="2014" name="Int. J. Syst. Evol. Microbiol.">
        <title>Complete genome sequence of Corynebacterium casei LMG S-19264T (=DSM 44701T), isolated from a smear-ripened cheese.</title>
        <authorList>
            <consortium name="US DOE Joint Genome Institute (JGI-PGF)"/>
            <person name="Walter F."/>
            <person name="Albersmeier A."/>
            <person name="Kalinowski J."/>
            <person name="Ruckert C."/>
        </authorList>
    </citation>
    <scope>NUCLEOTIDE SEQUENCE [LARGE SCALE GENOMIC DNA]</scope>
    <source>
        <strain evidence="4 7">JCM 4205</strain>
    </source>
</reference>
<dbReference type="RefSeq" id="WP_152369743.1">
    <property type="nucleotide sequence ID" value="NZ_BMSJ01000006.1"/>
</dbReference>
<evidence type="ECO:0000313" key="5">
    <source>
        <dbReference type="EMBL" id="QEV31776.1"/>
    </source>
</evidence>
<dbReference type="EMBL" id="CP023693">
    <property type="protein sequence ID" value="QEV31776.1"/>
    <property type="molecule type" value="Genomic_DNA"/>
</dbReference>
<dbReference type="GeneID" id="95453331"/>
<evidence type="ECO:0000259" key="3">
    <source>
        <dbReference type="Pfam" id="PF13439"/>
    </source>
</evidence>
<feature type="domain" description="Glycosyltransferase subfamily 4-like N-terminal" evidence="3">
    <location>
        <begin position="14"/>
        <end position="180"/>
    </location>
</feature>
<evidence type="ECO:0000256" key="1">
    <source>
        <dbReference type="ARBA" id="ARBA00022676"/>
    </source>
</evidence>
<evidence type="ECO:0000313" key="4">
    <source>
        <dbReference type="EMBL" id="GGR31125.1"/>
    </source>
</evidence>
<evidence type="ECO:0000313" key="7">
    <source>
        <dbReference type="Proteomes" id="UP000642014"/>
    </source>
</evidence>
<keyword evidence="1" id="KW-0328">Glycosyltransferase</keyword>
<gene>
    <name evidence="5" type="ORF">CP977_06065</name>
    <name evidence="4" type="ORF">GCM10010497_37150</name>
</gene>
<dbReference type="PANTHER" id="PTHR45947:SF3">
    <property type="entry name" value="SULFOQUINOVOSYL TRANSFERASE SQD2"/>
    <property type="match status" value="1"/>
</dbReference>
<sequence length="373" mass="38824">MRVVIVTESFPPDVNGVAHCALQTARHLVRRGHAPLVIAPAVADPAADADAPCAVVRVPSLPLPGYPQVRVALPSRRVAAAIAAHRADLVHLAGPFVLGVRGMTAAARLGIPAVAVYQTDLAGYARTYVGTGEGTAWRRLRAVHGAADRTLAPSSAALRDLEAHGIGRVRLWGRGVDTARFRPALRDTALRRALAPDGELLVGYVGRLAPEKRVDLLAGVCGLPGVRVVVVGDGPSGPALRAALPGARFLGRRTGADLARVFASLDVFAHTGPYETFCQTVQEAMASGVPVVAPAAGGPLDLVDHGRTGLLVPPGDPDALRDAVAALAAAPHLRAAYGRAGRTTVEGRTWEALGDELIGHYREVLRERTAVAA</sequence>
<accession>A0AAV4KJH9</accession>
<organism evidence="4 7">
    <name type="scientific">Streptomyces cinereoruber</name>
    <dbReference type="NCBI Taxonomy" id="67260"/>
    <lineage>
        <taxon>Bacteria</taxon>
        <taxon>Bacillati</taxon>
        <taxon>Actinomycetota</taxon>
        <taxon>Actinomycetes</taxon>
        <taxon>Kitasatosporales</taxon>
        <taxon>Streptomycetaceae</taxon>
        <taxon>Streptomyces</taxon>
    </lineage>
</organism>
<keyword evidence="6" id="KW-1185">Reference proteome</keyword>
<reference evidence="4" key="3">
    <citation type="submission" date="2023-08" db="EMBL/GenBank/DDBJ databases">
        <authorList>
            <person name="Sun Q."/>
            <person name="Ohkuma M."/>
        </authorList>
    </citation>
    <scope>NUCLEOTIDE SEQUENCE</scope>
    <source>
        <strain evidence="4">JCM 4205</strain>
    </source>
</reference>
<dbReference type="Proteomes" id="UP000642014">
    <property type="component" value="Unassembled WGS sequence"/>
</dbReference>
<dbReference type="SUPFAM" id="SSF53756">
    <property type="entry name" value="UDP-Glycosyltransferase/glycogen phosphorylase"/>
    <property type="match status" value="1"/>
</dbReference>
<dbReference type="AlphaFoldDB" id="A0AAV4KJH9"/>
<evidence type="ECO:0000313" key="6">
    <source>
        <dbReference type="Proteomes" id="UP000326029"/>
    </source>
</evidence>
<dbReference type="GO" id="GO:0016758">
    <property type="term" value="F:hexosyltransferase activity"/>
    <property type="evidence" value="ECO:0007669"/>
    <property type="project" value="TreeGrafter"/>
</dbReference>
<protein>
    <submittedName>
        <fullName evidence="4">GDP-mannose-dependent alpha-mannosyltransferase</fullName>
    </submittedName>
    <submittedName>
        <fullName evidence="5">Glycosyltransferase family 1 protein</fullName>
    </submittedName>
</protein>
<evidence type="ECO:0000256" key="2">
    <source>
        <dbReference type="ARBA" id="ARBA00022679"/>
    </source>
</evidence>
<dbReference type="Gene3D" id="3.40.50.2000">
    <property type="entry name" value="Glycogen Phosphorylase B"/>
    <property type="match status" value="2"/>
</dbReference>
<name>A0AAV4KJH9_9ACTN</name>
<reference evidence="5 6" key="2">
    <citation type="submission" date="2017-09" db="EMBL/GenBank/DDBJ databases">
        <authorList>
            <person name="Lee N."/>
            <person name="Cho B.-K."/>
        </authorList>
    </citation>
    <scope>NUCLEOTIDE SEQUENCE [LARGE SCALE GENOMIC DNA]</scope>
    <source>
        <strain evidence="5 6">ATCC 19740</strain>
    </source>
</reference>
<proteinExistence type="predicted"/>
<dbReference type="PANTHER" id="PTHR45947">
    <property type="entry name" value="SULFOQUINOVOSYL TRANSFERASE SQD2"/>
    <property type="match status" value="1"/>
</dbReference>
<dbReference type="Pfam" id="PF13692">
    <property type="entry name" value="Glyco_trans_1_4"/>
    <property type="match status" value="1"/>
</dbReference>
<dbReference type="EMBL" id="BMSJ01000006">
    <property type="protein sequence ID" value="GGR31125.1"/>
    <property type="molecule type" value="Genomic_DNA"/>
</dbReference>
<dbReference type="InterPro" id="IPR028098">
    <property type="entry name" value="Glyco_trans_4-like_N"/>
</dbReference>
<dbReference type="CDD" id="cd03814">
    <property type="entry name" value="GT4-like"/>
    <property type="match status" value="1"/>
</dbReference>